<keyword evidence="4" id="KW-0479">Metal-binding</keyword>
<dbReference type="eggNOG" id="KOG0158">
    <property type="taxonomic scope" value="Eukaryota"/>
</dbReference>
<reference evidence="8 9" key="1">
    <citation type="submission" date="2008-03" db="EMBL/GenBank/DDBJ databases">
        <title>The Genome Sequence of Verticillium dahliae VdLs.17.</title>
        <authorList>
            <consortium name="The Broad Institute Genome Sequencing Platform"/>
            <person name="Ma L.-J.J."/>
            <person name="Klosterman S.J."/>
            <person name="Subbarao K."/>
            <person name="Dobinson K."/>
            <person name="Veronese P."/>
            <person name="Kang S."/>
            <person name="Gold S.E."/>
            <person name="Young S."/>
            <person name="Jaffe D."/>
            <person name="Gnerre S."/>
            <person name="Berlin A."/>
            <person name="Heiman D."/>
            <person name="Hepburn T."/>
            <person name="Sykes S."/>
            <person name="Alvarado L."/>
            <person name="Kodira C.D."/>
            <person name="Lander E."/>
            <person name="Galagan J."/>
            <person name="Nusbaum C."/>
            <person name="Birren B."/>
        </authorList>
    </citation>
    <scope>NUCLEOTIDE SEQUENCE [LARGE SCALE GENOMIC DNA]</scope>
    <source>
        <strain evidence="9">VdLs.17 / ATCC MYA-4575 / FGSC 10137</strain>
    </source>
</reference>
<dbReference type="GeneID" id="20707457"/>
<dbReference type="GO" id="GO:0016705">
    <property type="term" value="F:oxidoreductase activity, acting on paired donors, with incorporation or reduction of molecular oxygen"/>
    <property type="evidence" value="ECO:0007669"/>
    <property type="project" value="InterPro"/>
</dbReference>
<evidence type="ECO:0000256" key="5">
    <source>
        <dbReference type="ARBA" id="ARBA00023002"/>
    </source>
</evidence>
<evidence type="ECO:0000256" key="3">
    <source>
        <dbReference type="ARBA" id="ARBA00022617"/>
    </source>
</evidence>
<dbReference type="GO" id="GO:0004497">
    <property type="term" value="F:monooxygenase activity"/>
    <property type="evidence" value="ECO:0007669"/>
    <property type="project" value="UniProtKB-KW"/>
</dbReference>
<evidence type="ECO:0000256" key="6">
    <source>
        <dbReference type="ARBA" id="ARBA00023004"/>
    </source>
</evidence>
<evidence type="ECO:0000313" key="8">
    <source>
        <dbReference type="EMBL" id="EGY15140.1"/>
    </source>
</evidence>
<protein>
    <recommendedName>
        <fullName evidence="10">Benzoate 4-monooxygenase cytochrome P450</fullName>
    </recommendedName>
</protein>
<evidence type="ECO:0008006" key="10">
    <source>
        <dbReference type="Google" id="ProtNLM"/>
    </source>
</evidence>
<keyword evidence="5" id="KW-0560">Oxidoreductase</keyword>
<evidence type="ECO:0000313" key="9">
    <source>
        <dbReference type="Proteomes" id="UP000001611"/>
    </source>
</evidence>
<dbReference type="Gene3D" id="1.10.630.10">
    <property type="entry name" value="Cytochrome P450"/>
    <property type="match status" value="1"/>
</dbReference>
<dbReference type="InParanoid" id="G2X853"/>
<dbReference type="EMBL" id="DS572707">
    <property type="protein sequence ID" value="EGY15140.1"/>
    <property type="molecule type" value="Genomic_DNA"/>
</dbReference>
<dbReference type="OrthoDB" id="3945418at2759"/>
<accession>G2X853</accession>
<dbReference type="KEGG" id="vda:VDAG_05994"/>
<evidence type="ECO:0000256" key="4">
    <source>
        <dbReference type="ARBA" id="ARBA00022723"/>
    </source>
</evidence>
<evidence type="ECO:0000256" key="2">
    <source>
        <dbReference type="ARBA" id="ARBA00010617"/>
    </source>
</evidence>
<name>G2X853_VERDV</name>
<keyword evidence="9" id="KW-1185">Reference proteome</keyword>
<dbReference type="SUPFAM" id="SSF48264">
    <property type="entry name" value="Cytochrome P450"/>
    <property type="match status" value="1"/>
</dbReference>
<reference evidence="9" key="2">
    <citation type="journal article" date="2011" name="PLoS Pathog.">
        <title>Comparative genomics yields insights into niche adaptation of plant vascular wilt pathogens.</title>
        <authorList>
            <person name="Klosterman S.J."/>
            <person name="Subbarao K.V."/>
            <person name="Kang S."/>
            <person name="Veronese P."/>
            <person name="Gold S.E."/>
            <person name="Thomma B.P.H.J."/>
            <person name="Chen Z."/>
            <person name="Henrissat B."/>
            <person name="Lee Y.-H."/>
            <person name="Park J."/>
            <person name="Garcia-Pedrajas M.D."/>
            <person name="Barbara D.J."/>
            <person name="Anchieta A."/>
            <person name="de Jonge R."/>
            <person name="Santhanam P."/>
            <person name="Maruthachalam K."/>
            <person name="Atallah Z."/>
            <person name="Amyotte S.G."/>
            <person name="Paz Z."/>
            <person name="Inderbitzin P."/>
            <person name="Hayes R.J."/>
            <person name="Heiman D.I."/>
            <person name="Young S."/>
            <person name="Zeng Q."/>
            <person name="Engels R."/>
            <person name="Galagan J."/>
            <person name="Cuomo C.A."/>
            <person name="Dobinson K.F."/>
            <person name="Ma L.-J."/>
        </authorList>
    </citation>
    <scope>NUCLEOTIDE SEQUENCE [LARGE SCALE GENOMIC DNA]</scope>
    <source>
        <strain evidence="9">VdLs.17 / ATCC MYA-4575 / FGSC 10137</strain>
    </source>
</reference>
<dbReference type="InterPro" id="IPR050121">
    <property type="entry name" value="Cytochrome_P450_monoxygenase"/>
</dbReference>
<dbReference type="InterPro" id="IPR036396">
    <property type="entry name" value="Cyt_P450_sf"/>
</dbReference>
<keyword evidence="6" id="KW-0408">Iron</keyword>
<dbReference type="PANTHER" id="PTHR24305:SF157">
    <property type="entry name" value="N-ACETYLTRYPTOPHAN 6-HYDROXYLASE IVOC-RELATED"/>
    <property type="match status" value="1"/>
</dbReference>
<evidence type="ECO:0000256" key="1">
    <source>
        <dbReference type="ARBA" id="ARBA00001971"/>
    </source>
</evidence>
<dbReference type="OMA" id="HEFHRAR"/>
<comment type="cofactor">
    <cofactor evidence="1">
        <name>heme</name>
        <dbReference type="ChEBI" id="CHEBI:30413"/>
    </cofactor>
</comment>
<dbReference type="GO" id="GO:0020037">
    <property type="term" value="F:heme binding"/>
    <property type="evidence" value="ECO:0007669"/>
    <property type="project" value="InterPro"/>
</dbReference>
<dbReference type="STRING" id="498257.G2X853"/>
<keyword evidence="7" id="KW-0503">Monooxygenase</keyword>
<keyword evidence="3" id="KW-0349">Heme</keyword>
<dbReference type="Proteomes" id="UP000001611">
    <property type="component" value="Unassembled WGS sequence"/>
</dbReference>
<comment type="similarity">
    <text evidence="2">Belongs to the cytochrome P450 family.</text>
</comment>
<dbReference type="RefSeq" id="XP_009657303.1">
    <property type="nucleotide sequence ID" value="XM_009659008.1"/>
</dbReference>
<sequence>MVSYLLLSGLVVLYCAVVAIRRVYFSPLSKFPGPTIAALTTWYAAYHDIVRGGQCTFVIEGMHRRYGPVVRIMPDVLQVNDPAFVDQLYAPQSSSHRRDKAWTVLNFFQTHYASISTGPQDLHRPRRAAMGRFFSQQKRFAQTETPFAINPALQAATKDVIQNYALGKGVKCLDQEDFNAAFFAAWQSWRPCAGEMGVMASSVVCADLVYIASLASIVEHHGNSFPGDERREAKLNHNGGL</sequence>
<dbReference type="GO" id="GO:0005506">
    <property type="term" value="F:iron ion binding"/>
    <property type="evidence" value="ECO:0007669"/>
    <property type="project" value="InterPro"/>
</dbReference>
<dbReference type="PANTHER" id="PTHR24305">
    <property type="entry name" value="CYTOCHROME P450"/>
    <property type="match status" value="1"/>
</dbReference>
<dbReference type="HOGENOM" id="CLU_1152491_0_0_1"/>
<evidence type="ECO:0000256" key="7">
    <source>
        <dbReference type="ARBA" id="ARBA00023033"/>
    </source>
</evidence>
<proteinExistence type="inferred from homology"/>
<dbReference type="AlphaFoldDB" id="G2X853"/>
<organism evidence="8 9">
    <name type="scientific">Verticillium dahliae (strain VdLs.17 / ATCC MYA-4575 / FGSC 10137)</name>
    <name type="common">Verticillium wilt</name>
    <dbReference type="NCBI Taxonomy" id="498257"/>
    <lineage>
        <taxon>Eukaryota</taxon>
        <taxon>Fungi</taxon>
        <taxon>Dikarya</taxon>
        <taxon>Ascomycota</taxon>
        <taxon>Pezizomycotina</taxon>
        <taxon>Sordariomycetes</taxon>
        <taxon>Hypocreomycetidae</taxon>
        <taxon>Glomerellales</taxon>
        <taxon>Plectosphaerellaceae</taxon>
        <taxon>Verticillium</taxon>
    </lineage>
</organism>
<gene>
    <name evidence="8" type="ORF">VDAG_05994</name>
</gene>